<accession>A0A0L8C315</accession>
<evidence type="ECO:0000313" key="2">
    <source>
        <dbReference type="Proteomes" id="UP000037425"/>
    </source>
</evidence>
<dbReference type="EMBL" id="LGAP01000002">
    <property type="protein sequence ID" value="KOF21285.1"/>
    <property type="molecule type" value="Genomic_DNA"/>
</dbReference>
<proteinExistence type="predicted"/>
<gene>
    <name evidence="1" type="ORF">AC244_07990</name>
</gene>
<name>A0A0L8C315_ENSAD</name>
<reference evidence="2" key="1">
    <citation type="submission" date="2015-07" db="EMBL/GenBank/DDBJ databases">
        <title>Whole genome sequence of an Ensifer adhaerens strain isolated from a cave pool in the Wind Cave National Park.</title>
        <authorList>
            <person name="Eng W.W.H."/>
            <person name="Gan H.M."/>
            <person name="Barton H.A."/>
            <person name="Savka M.A."/>
        </authorList>
    </citation>
    <scope>NUCLEOTIDE SEQUENCE [LARGE SCALE GENOMIC DNA]</scope>
    <source>
        <strain evidence="2">SD006</strain>
    </source>
</reference>
<evidence type="ECO:0000313" key="1">
    <source>
        <dbReference type="EMBL" id="KOF21285.1"/>
    </source>
</evidence>
<protein>
    <submittedName>
        <fullName evidence="1">Uncharacterized protein</fullName>
    </submittedName>
</protein>
<dbReference type="Proteomes" id="UP000037425">
    <property type="component" value="Unassembled WGS sequence"/>
</dbReference>
<dbReference type="AlphaFoldDB" id="A0A0L8C315"/>
<sequence length="61" mass="6938">MTGKAIAVGHSTPGRWHLILYASHGQSSKSRLLRRTETREGLTVRLLYPIATPNEFENDRF</sequence>
<comment type="caution">
    <text evidence="1">The sequence shown here is derived from an EMBL/GenBank/DDBJ whole genome shotgun (WGS) entry which is preliminary data.</text>
</comment>
<organism evidence="1 2">
    <name type="scientific">Ensifer adhaerens</name>
    <name type="common">Sinorhizobium morelense</name>
    <dbReference type="NCBI Taxonomy" id="106592"/>
    <lineage>
        <taxon>Bacteria</taxon>
        <taxon>Pseudomonadati</taxon>
        <taxon>Pseudomonadota</taxon>
        <taxon>Alphaproteobacteria</taxon>
        <taxon>Hyphomicrobiales</taxon>
        <taxon>Rhizobiaceae</taxon>
        <taxon>Sinorhizobium/Ensifer group</taxon>
        <taxon>Ensifer</taxon>
    </lineage>
</organism>
<dbReference type="PATRIC" id="fig|106592.7.peg.3251"/>